<protein>
    <submittedName>
        <fullName evidence="1">Uncharacterized protein</fullName>
    </submittedName>
</protein>
<reference evidence="1 2" key="1">
    <citation type="submission" date="2012-08" db="EMBL/GenBank/DDBJ databases">
        <authorList>
            <person name="Doggett N."/>
            <person name="Teshima H."/>
            <person name="Bruce D."/>
            <person name="Detter J.C."/>
            <person name="Johnson S.L."/>
            <person name="Han C."/>
        </authorList>
    </citation>
    <scope>NUCLEOTIDE SEQUENCE [LARGE SCALE GENOMIC DNA]</scope>
    <source>
        <strain evidence="1 2">HD-771</strain>
        <plasmid evidence="1 2">p05</plasmid>
    </source>
</reference>
<dbReference type="KEGG" id="bti:BTG_33423"/>
<gene>
    <name evidence="1" type="ORF">BTG_33423</name>
</gene>
<evidence type="ECO:0000313" key="1">
    <source>
        <dbReference type="EMBL" id="AFQ20014.1"/>
    </source>
</evidence>
<name>A0A9W3P1E8_BACTU</name>
<sequence length="73" mass="8325">MNSFKVFIALKDGKYLEVEENMIKLNREQYFSCLSNSLITESFINVGHLFICVDEIQSIQVFSTGGTVENDNL</sequence>
<organism evidence="1 2">
    <name type="scientific">Bacillus thuringiensis HD-771</name>
    <dbReference type="NCBI Taxonomy" id="1218175"/>
    <lineage>
        <taxon>Bacteria</taxon>
        <taxon>Bacillati</taxon>
        <taxon>Bacillota</taxon>
        <taxon>Bacilli</taxon>
        <taxon>Bacillales</taxon>
        <taxon>Bacillaceae</taxon>
        <taxon>Bacillus</taxon>
        <taxon>Bacillus cereus group</taxon>
    </lineage>
</organism>
<accession>A0A9W3P1E8</accession>
<keyword evidence="1" id="KW-0614">Plasmid</keyword>
<dbReference type="EMBL" id="CP003757">
    <property type="protein sequence ID" value="AFQ20014.1"/>
    <property type="molecule type" value="Genomic_DNA"/>
</dbReference>
<proteinExistence type="predicted"/>
<evidence type="ECO:0000313" key="2">
    <source>
        <dbReference type="Proteomes" id="UP000005259"/>
    </source>
</evidence>
<dbReference type="AlphaFoldDB" id="A0A9W3P1E8"/>
<geneLocation type="plasmid" evidence="1 2">
    <name>p05</name>
</geneLocation>
<dbReference type="RefSeq" id="WP_001084010.1">
    <property type="nucleotide sequence ID" value="NC_018502.1"/>
</dbReference>
<dbReference type="Proteomes" id="UP000005259">
    <property type="component" value="Plasmid p05"/>
</dbReference>